<organism evidence="2 3">
    <name type="scientific">Carnegiea gigantea</name>
    <dbReference type="NCBI Taxonomy" id="171969"/>
    <lineage>
        <taxon>Eukaryota</taxon>
        <taxon>Viridiplantae</taxon>
        <taxon>Streptophyta</taxon>
        <taxon>Embryophyta</taxon>
        <taxon>Tracheophyta</taxon>
        <taxon>Spermatophyta</taxon>
        <taxon>Magnoliopsida</taxon>
        <taxon>eudicotyledons</taxon>
        <taxon>Gunneridae</taxon>
        <taxon>Pentapetalae</taxon>
        <taxon>Caryophyllales</taxon>
        <taxon>Cactineae</taxon>
        <taxon>Cactaceae</taxon>
        <taxon>Cactoideae</taxon>
        <taxon>Echinocereeae</taxon>
        <taxon>Carnegiea</taxon>
    </lineage>
</organism>
<dbReference type="Proteomes" id="UP001153076">
    <property type="component" value="Unassembled WGS sequence"/>
</dbReference>
<keyword evidence="3" id="KW-1185">Reference proteome</keyword>
<reference evidence="2" key="1">
    <citation type="submission" date="2022-04" db="EMBL/GenBank/DDBJ databases">
        <title>Carnegiea gigantea Genome sequencing and assembly v2.</title>
        <authorList>
            <person name="Copetti D."/>
            <person name="Sanderson M.J."/>
            <person name="Burquez A."/>
            <person name="Wojciechowski M.F."/>
        </authorList>
    </citation>
    <scope>NUCLEOTIDE SEQUENCE</scope>
    <source>
        <strain evidence="2">SGP5-SGP5p</strain>
        <tissue evidence="2">Aerial part</tissue>
    </source>
</reference>
<evidence type="ECO:0000256" key="1">
    <source>
        <dbReference type="SAM" id="MobiDB-lite"/>
    </source>
</evidence>
<comment type="caution">
    <text evidence="2">The sequence shown here is derived from an EMBL/GenBank/DDBJ whole genome shotgun (WGS) entry which is preliminary data.</text>
</comment>
<evidence type="ECO:0008006" key="4">
    <source>
        <dbReference type="Google" id="ProtNLM"/>
    </source>
</evidence>
<evidence type="ECO:0000313" key="2">
    <source>
        <dbReference type="EMBL" id="KAJ8452451.1"/>
    </source>
</evidence>
<accession>A0A9Q1L128</accession>
<gene>
    <name evidence="2" type="ORF">Cgig2_000040</name>
</gene>
<protein>
    <recommendedName>
        <fullName evidence="4">BED-type domain-containing protein</fullName>
    </recommendedName>
</protein>
<evidence type="ECO:0000313" key="3">
    <source>
        <dbReference type="Proteomes" id="UP001153076"/>
    </source>
</evidence>
<sequence length="259" mass="28360">MQSVNETEHVFLSVDQCVGSPHVFQPLNPTPKNLCERDKVKAYFSSLTALTVTLSNLTTLCSQPSLLSSQIFKPHTPHLSQVTTLPLSISRSIDAERLTGRPVPRTTQSIVARTSQPPSPSNLSVDTSNPTTAARQLLGATHLVPRRLLGALNLSVDASVTRFGFERALDIERQGNEIHANENLNSISTITTLDTLVEDDKKRKFLVMDGTNFSDGKKGAKCSYCKKATFLAIAQYGTSNMKKHLEKCKAYQAAKSSEE</sequence>
<name>A0A9Q1L128_9CARY</name>
<dbReference type="EMBL" id="JAKOGI010000004">
    <property type="protein sequence ID" value="KAJ8452451.1"/>
    <property type="molecule type" value="Genomic_DNA"/>
</dbReference>
<feature type="region of interest" description="Disordered" evidence="1">
    <location>
        <begin position="107"/>
        <end position="129"/>
    </location>
</feature>
<proteinExistence type="predicted"/>
<dbReference type="AlphaFoldDB" id="A0A9Q1L128"/>